<dbReference type="InterPro" id="IPR002495">
    <property type="entry name" value="Glyco_trans_8"/>
</dbReference>
<dbReference type="PANTHER" id="PTHR13778">
    <property type="entry name" value="GLYCOSYLTRANSFERASE 8 DOMAIN-CONTAINING PROTEIN"/>
    <property type="match status" value="1"/>
</dbReference>
<dbReference type="Pfam" id="PF01501">
    <property type="entry name" value="Glyco_transf_8"/>
    <property type="match status" value="1"/>
</dbReference>
<dbReference type="Proteomes" id="UP000190787">
    <property type="component" value="Unassembled WGS sequence"/>
</dbReference>
<keyword evidence="1" id="KW-0328">Glycosyltransferase</keyword>
<evidence type="ECO:0000313" key="4">
    <source>
        <dbReference type="EMBL" id="OOY24166.1"/>
    </source>
</evidence>
<comment type="caution">
    <text evidence="4">The sequence shown here is derived from an EMBL/GenBank/DDBJ whole genome shotgun (WGS) entry which is preliminary data.</text>
</comment>
<evidence type="ECO:0008006" key="6">
    <source>
        <dbReference type="Google" id="ProtNLM"/>
    </source>
</evidence>
<dbReference type="RefSeq" id="WP_078604705.1">
    <property type="nucleotide sequence ID" value="NZ_MPZV01000002.1"/>
</dbReference>
<gene>
    <name evidence="4" type="ORF">BMI91_08860</name>
</gene>
<sequence>MMYDVREPHAAYDPNVIDIVCVTDSNYAPHFVSLLKSIEAGKGAEKIRVHAILDSVDEARFSKIAETATGLEIHPYHVADHKALKLPPILHISRATYLRLIMAELLPQDISRVIYLDIDMVVTGSLVDLWSTDLKGLACGAVQDAFVDPTNFARQHELPSEGTYFNAGVLLFDLDAVRATDALSQALDMLLAAPEKYEFADQDALNKVFWENWSPLDAKWNFQRLFLWEGCDYTSSVPLAQALPRIIHFTESPKPWQAAEWHPYAWLYWKYLRRTPFLAEVMEREKVCWLRLLKFWLKFHLKKPRS</sequence>
<keyword evidence="2" id="KW-0808">Transferase</keyword>
<dbReference type="Gene3D" id="3.90.550.10">
    <property type="entry name" value="Spore Coat Polysaccharide Biosynthesis Protein SpsA, Chain A"/>
    <property type="match status" value="1"/>
</dbReference>
<protein>
    <recommendedName>
        <fullName evidence="6">Glycosyltransferase family 8 protein</fullName>
    </recommendedName>
</protein>
<dbReference type="CDD" id="cd04194">
    <property type="entry name" value="GT8_A4GalT_like"/>
    <property type="match status" value="1"/>
</dbReference>
<keyword evidence="3" id="KW-0479">Metal-binding</keyword>
<evidence type="ECO:0000256" key="2">
    <source>
        <dbReference type="ARBA" id="ARBA00022679"/>
    </source>
</evidence>
<reference evidence="4 5" key="1">
    <citation type="submission" date="2016-11" db="EMBL/GenBank/DDBJ databases">
        <title>A multilocus sequence analysis scheme for characterization of bacteria in the genus Thioclava.</title>
        <authorList>
            <person name="Liu Y."/>
            <person name="Shao Z."/>
        </authorList>
    </citation>
    <scope>NUCLEOTIDE SEQUENCE [LARGE SCALE GENOMIC DNA]</scope>
    <source>
        <strain evidence="4 5">TAW-CT134</strain>
    </source>
</reference>
<evidence type="ECO:0000256" key="3">
    <source>
        <dbReference type="ARBA" id="ARBA00022723"/>
    </source>
</evidence>
<dbReference type="InterPro" id="IPR029044">
    <property type="entry name" value="Nucleotide-diphossugar_trans"/>
</dbReference>
<dbReference type="InterPro" id="IPR050748">
    <property type="entry name" value="Glycosyltrans_8_dom-fam"/>
</dbReference>
<dbReference type="SUPFAM" id="SSF53448">
    <property type="entry name" value="Nucleotide-diphospho-sugar transferases"/>
    <property type="match status" value="1"/>
</dbReference>
<evidence type="ECO:0000313" key="5">
    <source>
        <dbReference type="Proteomes" id="UP000190787"/>
    </source>
</evidence>
<proteinExistence type="predicted"/>
<name>A0ABX3MXU2_9RHOB</name>
<dbReference type="EMBL" id="MPZV01000002">
    <property type="protein sequence ID" value="OOY24166.1"/>
    <property type="molecule type" value="Genomic_DNA"/>
</dbReference>
<organism evidence="4 5">
    <name type="scientific">Thioclava sediminum</name>
    <dbReference type="NCBI Taxonomy" id="1915319"/>
    <lineage>
        <taxon>Bacteria</taxon>
        <taxon>Pseudomonadati</taxon>
        <taxon>Pseudomonadota</taxon>
        <taxon>Alphaproteobacteria</taxon>
        <taxon>Rhodobacterales</taxon>
        <taxon>Paracoccaceae</taxon>
        <taxon>Thioclava</taxon>
    </lineage>
</organism>
<accession>A0ABX3MXU2</accession>
<keyword evidence="5" id="KW-1185">Reference proteome</keyword>
<evidence type="ECO:0000256" key="1">
    <source>
        <dbReference type="ARBA" id="ARBA00022676"/>
    </source>
</evidence>
<dbReference type="PANTHER" id="PTHR13778:SF47">
    <property type="entry name" value="LIPOPOLYSACCHARIDE 1,3-GALACTOSYLTRANSFERASE"/>
    <property type="match status" value="1"/>
</dbReference>